<feature type="region of interest" description="Disordered" evidence="1">
    <location>
        <begin position="539"/>
        <end position="574"/>
    </location>
</feature>
<dbReference type="Pfam" id="PF02538">
    <property type="entry name" value="Hydantoinase_B"/>
    <property type="match status" value="1"/>
</dbReference>
<dbReference type="PANTHER" id="PTHR11365">
    <property type="entry name" value="5-OXOPROLINASE RELATED"/>
    <property type="match status" value="1"/>
</dbReference>
<dbReference type="GO" id="GO:0017168">
    <property type="term" value="F:5-oxoprolinase (ATP-hydrolyzing) activity"/>
    <property type="evidence" value="ECO:0007669"/>
    <property type="project" value="TreeGrafter"/>
</dbReference>
<dbReference type="InterPro" id="IPR003692">
    <property type="entry name" value="Hydantoinase_B"/>
</dbReference>
<gene>
    <name evidence="3" type="ORF">CEY11_06740</name>
</gene>
<proteinExistence type="predicted"/>
<feature type="compositionally biased region" description="Low complexity" evidence="1">
    <location>
        <begin position="17"/>
        <end position="27"/>
    </location>
</feature>
<feature type="domain" description="Hydantoinase B/oxoprolinase" evidence="2">
    <location>
        <begin position="27"/>
        <end position="547"/>
    </location>
</feature>
<dbReference type="EMBL" id="NJIH01000003">
    <property type="protein sequence ID" value="OWT63991.1"/>
    <property type="molecule type" value="Genomic_DNA"/>
</dbReference>
<dbReference type="PANTHER" id="PTHR11365:SF23">
    <property type="entry name" value="HYPOTHETICAL 5-OXOPROLINASE (EUROFUNG)-RELATED"/>
    <property type="match status" value="1"/>
</dbReference>
<dbReference type="GO" id="GO:0005829">
    <property type="term" value="C:cytosol"/>
    <property type="evidence" value="ECO:0007669"/>
    <property type="project" value="TreeGrafter"/>
</dbReference>
<dbReference type="RefSeq" id="WP_088602571.1">
    <property type="nucleotide sequence ID" value="NZ_NJIH01000003.1"/>
</dbReference>
<dbReference type="OrthoDB" id="8612863at2"/>
<protein>
    <submittedName>
        <fullName evidence="3">5-oxoprolinase</fullName>
    </submittedName>
</protein>
<keyword evidence="4" id="KW-1185">Reference proteome</keyword>
<evidence type="ECO:0000313" key="4">
    <source>
        <dbReference type="Proteomes" id="UP000214603"/>
    </source>
</evidence>
<organism evidence="3 4">
    <name type="scientific">Candidimonas nitroreducens</name>
    <dbReference type="NCBI Taxonomy" id="683354"/>
    <lineage>
        <taxon>Bacteria</taxon>
        <taxon>Pseudomonadati</taxon>
        <taxon>Pseudomonadota</taxon>
        <taxon>Betaproteobacteria</taxon>
        <taxon>Burkholderiales</taxon>
        <taxon>Alcaligenaceae</taxon>
        <taxon>Candidimonas</taxon>
    </lineage>
</organism>
<reference evidence="4" key="1">
    <citation type="submission" date="2017-06" db="EMBL/GenBank/DDBJ databases">
        <title>Herbaspirillum phytohormonus sp. nov., isolated from the root nodule of Robinia pseudoacacia in lead-zinc mine.</title>
        <authorList>
            <person name="Fan M."/>
            <person name="Lin Y."/>
        </authorList>
    </citation>
    <scope>NUCLEOTIDE SEQUENCE [LARGE SCALE GENOMIC DNA]</scope>
    <source>
        <strain evidence="4">SC-089</strain>
    </source>
</reference>
<evidence type="ECO:0000259" key="2">
    <source>
        <dbReference type="Pfam" id="PF02538"/>
    </source>
</evidence>
<dbReference type="InterPro" id="IPR045079">
    <property type="entry name" value="Oxoprolinase-like"/>
</dbReference>
<sequence length="574" mass="61269">MTPLESASMTAPAARQPGVDLPDPADDPVVQEVVRNKLEGIANEMQTTLLHSAFSPIVKEGMDCSAAIFTADGQTIAQATAIPIHLATMIPALKAVRDTYPVDTMSPGDVYIMNDPYCGGTHLPDITLFVPIYAEGQVIAFSVATVHHQDVGGMEPGSIPTRATEIYQEGLRLPPLKFRDAGKPNETLEQILRYNIRVTDTFLGDLHAQLAACLVGARRVAELSSRYGMDTLCRIFTRLLDRSEAMTREALRRLPEGTYRCVDYLDNDGVELDKRVRIEVAVTLRDGTLHCDFTGTDRQLRGPLNCVPSSTQAAVYYVLRALTDPQIPTNGGCFRPVTLHLPEGSLVNPLPPAPVNARTATIKRICGMIIGALAEANPAELPATSAGISVMLAFGGTRPDGSPFIVSELIAAGTGASRYGDGVDCLQTDGTNSMNLPIEALGTDAPIRVHRFGLRRDSGGAGWFRGGLGVVKEYEFLADGIRMSYRGERHSTRARGLLGGQDGAMSQAAIHRRDGSIEPIASKTTTTVNAGDRLVVETAGGGGYGEPGRRDPAALASDVANGKVSSEAADTLYK</sequence>
<dbReference type="GO" id="GO:0006749">
    <property type="term" value="P:glutathione metabolic process"/>
    <property type="evidence" value="ECO:0007669"/>
    <property type="project" value="TreeGrafter"/>
</dbReference>
<feature type="region of interest" description="Disordered" evidence="1">
    <location>
        <begin position="1"/>
        <end position="27"/>
    </location>
</feature>
<dbReference type="AlphaFoldDB" id="A0A225MWN7"/>
<evidence type="ECO:0000313" key="3">
    <source>
        <dbReference type="EMBL" id="OWT63991.1"/>
    </source>
</evidence>
<comment type="caution">
    <text evidence="3">The sequence shown here is derived from an EMBL/GenBank/DDBJ whole genome shotgun (WGS) entry which is preliminary data.</text>
</comment>
<dbReference type="Proteomes" id="UP000214603">
    <property type="component" value="Unassembled WGS sequence"/>
</dbReference>
<evidence type="ECO:0000256" key="1">
    <source>
        <dbReference type="SAM" id="MobiDB-lite"/>
    </source>
</evidence>
<accession>A0A225MWN7</accession>
<name>A0A225MWN7_9BURK</name>